<feature type="domain" description="DSBA-like thioredoxin" evidence="1">
    <location>
        <begin position="9"/>
        <end position="210"/>
    </location>
</feature>
<keyword evidence="3" id="KW-1185">Reference proteome</keyword>
<evidence type="ECO:0000313" key="2">
    <source>
        <dbReference type="EMBL" id="ABM04430.1"/>
    </source>
</evidence>
<reference evidence="2 3" key="1">
    <citation type="submission" date="2007-01" db="EMBL/GenBank/DDBJ databases">
        <title>Complete sequence of Psychromonas ingrahamii 37.</title>
        <authorList>
            <consortium name="US DOE Joint Genome Institute"/>
            <person name="Copeland A."/>
            <person name="Lucas S."/>
            <person name="Lapidus A."/>
            <person name="Barry K."/>
            <person name="Detter J.C."/>
            <person name="Glavina del Rio T."/>
            <person name="Hammon N."/>
            <person name="Israni S."/>
            <person name="Dalin E."/>
            <person name="Tice H."/>
            <person name="Pitluck S."/>
            <person name="Thompson L.S."/>
            <person name="Brettin T."/>
            <person name="Bruce D."/>
            <person name="Han C."/>
            <person name="Tapia R."/>
            <person name="Schmutz J."/>
            <person name="Larimer F."/>
            <person name="Land M."/>
            <person name="Hauser L."/>
            <person name="Kyrpides N."/>
            <person name="Ivanova N."/>
            <person name="Staley J."/>
            <person name="Richardson P."/>
        </authorList>
    </citation>
    <scope>NUCLEOTIDE SEQUENCE [LARGE SCALE GENOMIC DNA]</scope>
    <source>
        <strain evidence="2 3">37</strain>
    </source>
</reference>
<dbReference type="EMBL" id="CP000510">
    <property type="protein sequence ID" value="ABM04430.1"/>
    <property type="molecule type" value="Genomic_DNA"/>
</dbReference>
<evidence type="ECO:0000259" key="1">
    <source>
        <dbReference type="Pfam" id="PF01323"/>
    </source>
</evidence>
<dbReference type="Pfam" id="PF01323">
    <property type="entry name" value="DSBA"/>
    <property type="match status" value="1"/>
</dbReference>
<dbReference type="InterPro" id="IPR001853">
    <property type="entry name" value="DSBA-like_thioredoxin_dom"/>
</dbReference>
<dbReference type="AlphaFoldDB" id="A1SY65"/>
<gene>
    <name evidence="2" type="ordered locus">Ping_2720</name>
</gene>
<name>A1SY65_PSYIN</name>
<organism evidence="2 3">
    <name type="scientific">Psychromonas ingrahamii (strain DSM 17664 / CCUG 51855 / 37)</name>
    <dbReference type="NCBI Taxonomy" id="357804"/>
    <lineage>
        <taxon>Bacteria</taxon>
        <taxon>Pseudomonadati</taxon>
        <taxon>Pseudomonadota</taxon>
        <taxon>Gammaproteobacteria</taxon>
        <taxon>Alteromonadales</taxon>
        <taxon>Psychromonadaceae</taxon>
        <taxon>Psychromonas</taxon>
    </lineage>
</organism>
<dbReference type="SUPFAM" id="SSF52833">
    <property type="entry name" value="Thioredoxin-like"/>
    <property type="match status" value="1"/>
</dbReference>
<dbReference type="CDD" id="cd03024">
    <property type="entry name" value="DsbA_FrnE"/>
    <property type="match status" value="1"/>
</dbReference>
<dbReference type="Gene3D" id="3.40.30.10">
    <property type="entry name" value="Glutaredoxin"/>
    <property type="match status" value="1"/>
</dbReference>
<dbReference type="PANTHER" id="PTHR13887:SF41">
    <property type="entry name" value="THIOREDOXIN SUPERFAMILY PROTEIN"/>
    <property type="match status" value="1"/>
</dbReference>
<dbReference type="OrthoDB" id="9799122at2"/>
<dbReference type="PANTHER" id="PTHR13887">
    <property type="entry name" value="GLUTATHIONE S-TRANSFERASE KAPPA"/>
    <property type="match status" value="1"/>
</dbReference>
<sequence>MPELPTVRIDIVSDIMCPWCIIGYKKLEHAMSKMREAAEFEIIWQPFELNPDMPFEGEHLGEHLRDKYGSTKEQSIKSRQQIIETGKALGFEFRFNDNSRIFNSFLAHQLLHWAKSYNKQTALKLALFDLYFTQQQNPSELLLLLDVAEKVGLDRNAAKEILETQRYAQAVRDDQFFWAENDVRAVPAFIFNKQYLLSGAQEPQTLQDVIETIIKEQTQ</sequence>
<dbReference type="InterPro" id="IPR036249">
    <property type="entry name" value="Thioredoxin-like_sf"/>
</dbReference>
<protein>
    <submittedName>
        <fullName evidence="2">Thiol:disulfide interchange protein DsbA</fullName>
    </submittedName>
</protein>
<dbReference type="Proteomes" id="UP000000639">
    <property type="component" value="Chromosome"/>
</dbReference>
<dbReference type="STRING" id="357804.Ping_2720"/>
<dbReference type="RefSeq" id="WP_011770985.1">
    <property type="nucleotide sequence ID" value="NC_008709.1"/>
</dbReference>
<proteinExistence type="predicted"/>
<dbReference type="eggNOG" id="COG2761">
    <property type="taxonomic scope" value="Bacteria"/>
</dbReference>
<accession>A1SY65</accession>
<evidence type="ECO:0000313" key="3">
    <source>
        <dbReference type="Proteomes" id="UP000000639"/>
    </source>
</evidence>
<dbReference type="KEGG" id="pin:Ping_2720"/>
<dbReference type="HOGENOM" id="CLU_069253_0_4_6"/>
<dbReference type="GO" id="GO:0016491">
    <property type="term" value="F:oxidoreductase activity"/>
    <property type="evidence" value="ECO:0007669"/>
    <property type="project" value="InterPro"/>
</dbReference>